<protein>
    <submittedName>
        <fullName evidence="1">Uncharacterized protein</fullName>
    </submittedName>
</protein>
<sequence length="137" mass="15265">MGHRSNRLPSSAKLYSTSPDRTRADLYVAIIFVRTSGRNVSSMSFVDQPNLADSNMQIVSCCQTWSTLSKCGQKKFPAATQRTISRMAIAQQIFDFMANFYAFEVGIRGTACLGLKPKEESQRNLRAKPTEVRAGTF</sequence>
<proteinExistence type="predicted"/>
<evidence type="ECO:0000313" key="2">
    <source>
        <dbReference type="Proteomes" id="UP000594454"/>
    </source>
</evidence>
<dbReference type="Proteomes" id="UP000594454">
    <property type="component" value="Chromosome 2"/>
</dbReference>
<dbReference type="EMBL" id="LR899010">
    <property type="protein sequence ID" value="CAD7082035.1"/>
    <property type="molecule type" value="Genomic_DNA"/>
</dbReference>
<evidence type="ECO:0000313" key="1">
    <source>
        <dbReference type="EMBL" id="CAD7082035.1"/>
    </source>
</evidence>
<name>A0A7R8YS01_HERIL</name>
<dbReference type="InParanoid" id="A0A7R8YS01"/>
<accession>A0A7R8YS01</accession>
<organism evidence="1 2">
    <name type="scientific">Hermetia illucens</name>
    <name type="common">Black soldier fly</name>
    <dbReference type="NCBI Taxonomy" id="343691"/>
    <lineage>
        <taxon>Eukaryota</taxon>
        <taxon>Metazoa</taxon>
        <taxon>Ecdysozoa</taxon>
        <taxon>Arthropoda</taxon>
        <taxon>Hexapoda</taxon>
        <taxon>Insecta</taxon>
        <taxon>Pterygota</taxon>
        <taxon>Neoptera</taxon>
        <taxon>Endopterygota</taxon>
        <taxon>Diptera</taxon>
        <taxon>Brachycera</taxon>
        <taxon>Stratiomyomorpha</taxon>
        <taxon>Stratiomyidae</taxon>
        <taxon>Hermetiinae</taxon>
        <taxon>Hermetia</taxon>
    </lineage>
</organism>
<keyword evidence="2" id="KW-1185">Reference proteome</keyword>
<gene>
    <name evidence="1" type="ORF">HERILL_LOCUS5105</name>
</gene>
<reference evidence="1 2" key="1">
    <citation type="submission" date="2020-11" db="EMBL/GenBank/DDBJ databases">
        <authorList>
            <person name="Wallbank WR R."/>
            <person name="Pardo Diaz C."/>
            <person name="Kozak K."/>
            <person name="Martin S."/>
            <person name="Jiggins C."/>
            <person name="Moest M."/>
            <person name="Warren A I."/>
            <person name="Generalovic N T."/>
            <person name="Byers J.R.P. K."/>
            <person name="Montejo-Kovacevich G."/>
            <person name="Yen C E."/>
        </authorList>
    </citation>
    <scope>NUCLEOTIDE SEQUENCE [LARGE SCALE GENOMIC DNA]</scope>
</reference>
<dbReference type="AlphaFoldDB" id="A0A7R8YS01"/>